<organism evidence="1 2">
    <name type="scientific">Brachyspira aalborgi</name>
    <dbReference type="NCBI Taxonomy" id="29522"/>
    <lineage>
        <taxon>Bacteria</taxon>
        <taxon>Pseudomonadati</taxon>
        <taxon>Spirochaetota</taxon>
        <taxon>Spirochaetia</taxon>
        <taxon>Brachyspirales</taxon>
        <taxon>Brachyspiraceae</taxon>
        <taxon>Brachyspira</taxon>
    </lineage>
</organism>
<sequence length="61" mass="7148">MINIKKPDIKIVREKLEAKLGKEGLQNCLLSSYERRFKSKGISLQEAEEEILRGYYKVIYS</sequence>
<reference evidence="1 2" key="1">
    <citation type="journal article" date="1992" name="Lakartidningen">
        <title>[Penicillin V and not amoxicillin is the first choice preparation in acute otitis].</title>
        <authorList>
            <person name="Kamme C."/>
            <person name="Lundgren K."/>
            <person name="Prellner K."/>
        </authorList>
    </citation>
    <scope>NUCLEOTIDE SEQUENCE [LARGE SCALE GENOMIC DNA]</scope>
    <source>
        <strain evidence="1 2">PC3053II</strain>
    </source>
</reference>
<evidence type="ECO:0000313" key="2">
    <source>
        <dbReference type="Proteomes" id="UP000322327"/>
    </source>
</evidence>
<dbReference type="AlphaFoldDB" id="A0A5C8FUQ3"/>
<comment type="caution">
    <text evidence="1">The sequence shown here is derived from an EMBL/GenBank/DDBJ whole genome shotgun (WGS) entry which is preliminary data.</text>
</comment>
<protein>
    <submittedName>
        <fullName evidence="1">Uncharacterized protein</fullName>
    </submittedName>
</protein>
<name>A0A5C8FUQ3_9SPIR</name>
<evidence type="ECO:0000313" key="1">
    <source>
        <dbReference type="EMBL" id="TXJ53398.1"/>
    </source>
</evidence>
<proteinExistence type="predicted"/>
<dbReference type="RefSeq" id="WP_147532046.1">
    <property type="nucleotide sequence ID" value="NZ_SAYI01000023.1"/>
</dbReference>
<gene>
    <name evidence="1" type="ORF">EPJ76_11870</name>
</gene>
<accession>A0A5C8FUQ3</accession>
<dbReference type="EMBL" id="SAYI01000023">
    <property type="protein sequence ID" value="TXJ53398.1"/>
    <property type="molecule type" value="Genomic_DNA"/>
</dbReference>
<dbReference type="Proteomes" id="UP000322327">
    <property type="component" value="Unassembled WGS sequence"/>
</dbReference>